<evidence type="ECO:0000313" key="4">
    <source>
        <dbReference type="Proteomes" id="UP000464624"/>
    </source>
</evidence>
<feature type="transmembrane region" description="Helical" evidence="1">
    <location>
        <begin position="100"/>
        <end position="121"/>
    </location>
</feature>
<keyword evidence="1" id="KW-0472">Membrane</keyword>
<keyword evidence="1" id="KW-0132">Cell division</keyword>
<gene>
    <name evidence="1 3" type="primary">cwsA</name>
    <name evidence="3" type="ORF">MYXE_00130</name>
</gene>
<comment type="similarity">
    <text evidence="1">Belongs to the CwsA family.</text>
</comment>
<keyword evidence="1" id="KW-0131">Cell cycle</keyword>
<protein>
    <recommendedName>
        <fullName evidence="1">Cell wall synthesis protein CwsA</fullName>
    </recommendedName>
    <alternativeName>
        <fullName evidence="1">Cell wall synthesis and cell shape protein A</fullName>
    </alternativeName>
</protein>
<reference evidence="3 4" key="1">
    <citation type="submission" date="2019-12" db="EMBL/GenBank/DDBJ databases">
        <title>Complete genome sequence of Mycolicibacterium xenopi str. JCM15661T.</title>
        <authorList>
            <person name="Yoshida M."/>
            <person name="Fukano H."/>
            <person name="Asakura T."/>
            <person name="Hoshino Y."/>
        </authorList>
    </citation>
    <scope>NUCLEOTIDE SEQUENCE [LARGE SCALE GENOMIC DNA]</scope>
    <source>
        <strain evidence="3 4">JCM 15661T</strain>
    </source>
</reference>
<dbReference type="Proteomes" id="UP000464624">
    <property type="component" value="Chromosome"/>
</dbReference>
<dbReference type="GO" id="GO:0008360">
    <property type="term" value="P:regulation of cell shape"/>
    <property type="evidence" value="ECO:0007669"/>
    <property type="project" value="UniProtKB-UniRule"/>
</dbReference>
<keyword evidence="1" id="KW-0133">Cell shape</keyword>
<name>A0AAD1GVT7_MYCXE</name>
<evidence type="ECO:0000313" key="3">
    <source>
        <dbReference type="EMBL" id="BBU20224.1"/>
    </source>
</evidence>
<dbReference type="InterPro" id="IPR024245">
    <property type="entry name" value="CwsA"/>
</dbReference>
<keyword evidence="1" id="KW-0812">Transmembrane</keyword>
<dbReference type="GO" id="GO:0051301">
    <property type="term" value="P:cell division"/>
    <property type="evidence" value="ECO:0007669"/>
    <property type="project" value="UniProtKB-UniRule"/>
</dbReference>
<dbReference type="GO" id="GO:0005886">
    <property type="term" value="C:plasma membrane"/>
    <property type="evidence" value="ECO:0007669"/>
    <property type="project" value="UniProtKB-SubCell"/>
</dbReference>
<evidence type="ECO:0000256" key="1">
    <source>
        <dbReference type="HAMAP-Rule" id="MF_00927"/>
    </source>
</evidence>
<keyword evidence="1" id="KW-1133">Transmembrane helix</keyword>
<dbReference type="EMBL" id="AP022314">
    <property type="protein sequence ID" value="BBU20224.1"/>
    <property type="molecule type" value="Genomic_DNA"/>
</dbReference>
<comment type="subcellular location">
    <subcellularLocation>
        <location evidence="1">Cell membrane</location>
        <topology evidence="1">Single-pass membrane protein</topology>
    </subcellularLocation>
    <text evidence="1">Localizes to poles and midcell sites.</text>
</comment>
<dbReference type="HAMAP" id="MF_00927">
    <property type="entry name" value="CwsA"/>
    <property type="match status" value="1"/>
</dbReference>
<organism evidence="3 4">
    <name type="scientific">Mycobacterium xenopi</name>
    <dbReference type="NCBI Taxonomy" id="1789"/>
    <lineage>
        <taxon>Bacteria</taxon>
        <taxon>Bacillati</taxon>
        <taxon>Actinomycetota</taxon>
        <taxon>Actinomycetes</taxon>
        <taxon>Mycobacteriales</taxon>
        <taxon>Mycobacteriaceae</taxon>
        <taxon>Mycobacterium</taxon>
    </lineage>
</organism>
<accession>A0AAD1GVT7</accession>
<dbReference type="AlphaFoldDB" id="A0AAD1GVT7"/>
<comment type="function">
    <text evidence="1">Required for regulated cell division, cell wall synthesis and the maintenance of cell shape.</text>
</comment>
<evidence type="ECO:0000256" key="2">
    <source>
        <dbReference type="SAM" id="MobiDB-lite"/>
    </source>
</evidence>
<dbReference type="KEGG" id="mxe:MYXE_00130"/>
<keyword evidence="1" id="KW-1003">Cell membrane</keyword>
<sequence length="143" mass="15358">MKFKADTRLTPRQRLTRGLTYTAVGPVDVTRGVVGLGLHTAQAGAANLRRRHREGRLARDLAAAQESIGRELAAAQQVVSGLPTAVQQARRSQRRSRRPWLIAGIAAAAGLAVGAVAFSVIRRRSSRSEPSPRPPSVDVQPQP</sequence>
<dbReference type="GO" id="GO:0042546">
    <property type="term" value="P:cell wall biogenesis"/>
    <property type="evidence" value="ECO:0007669"/>
    <property type="project" value="UniProtKB-UniRule"/>
</dbReference>
<feature type="region of interest" description="Disordered" evidence="2">
    <location>
        <begin position="124"/>
        <end position="143"/>
    </location>
</feature>
<proteinExistence type="inferred from homology"/>
<dbReference type="Pfam" id="PF10814">
    <property type="entry name" value="CwsA"/>
    <property type="match status" value="1"/>
</dbReference>
<dbReference type="RefSeq" id="WP_003919828.1">
    <property type="nucleotide sequence ID" value="NZ_AP022314.1"/>
</dbReference>